<feature type="region of interest" description="Disordered" evidence="1">
    <location>
        <begin position="107"/>
        <end position="136"/>
    </location>
</feature>
<feature type="compositionally biased region" description="Polar residues" evidence="1">
    <location>
        <begin position="114"/>
        <end position="136"/>
    </location>
</feature>
<comment type="caution">
    <text evidence="2">The sequence shown here is derived from an EMBL/GenBank/DDBJ whole genome shotgun (WGS) entry which is preliminary data.</text>
</comment>
<keyword evidence="3" id="KW-1185">Reference proteome</keyword>
<proteinExistence type="predicted"/>
<name>A0ABR8DYU4_9NOSO</name>
<evidence type="ECO:0000313" key="3">
    <source>
        <dbReference type="Proteomes" id="UP000623440"/>
    </source>
</evidence>
<evidence type="ECO:0000256" key="1">
    <source>
        <dbReference type="SAM" id="MobiDB-lite"/>
    </source>
</evidence>
<evidence type="ECO:0000313" key="2">
    <source>
        <dbReference type="EMBL" id="MBD2534647.1"/>
    </source>
</evidence>
<evidence type="ECO:0008006" key="4">
    <source>
        <dbReference type="Google" id="ProtNLM"/>
    </source>
</evidence>
<dbReference type="Proteomes" id="UP000623440">
    <property type="component" value="Unassembled WGS sequence"/>
</dbReference>
<accession>A0ABR8DYU4</accession>
<dbReference type="RefSeq" id="WP_190945359.1">
    <property type="nucleotide sequence ID" value="NZ_JACJSI010000182.1"/>
</dbReference>
<protein>
    <recommendedName>
        <fullName evidence="4">Transcriptional regulator</fullName>
    </recommendedName>
</protein>
<organism evidence="2 3">
    <name type="scientific">Nostoc flagelliforme FACHB-838</name>
    <dbReference type="NCBI Taxonomy" id="2692904"/>
    <lineage>
        <taxon>Bacteria</taxon>
        <taxon>Bacillati</taxon>
        <taxon>Cyanobacteriota</taxon>
        <taxon>Cyanophyceae</taxon>
        <taxon>Nostocales</taxon>
        <taxon>Nostocaceae</taxon>
        <taxon>Nostoc</taxon>
    </lineage>
</organism>
<gene>
    <name evidence="2" type="ORF">H6G97_36300</name>
</gene>
<dbReference type="EMBL" id="JACJSI010000182">
    <property type="protein sequence ID" value="MBD2534647.1"/>
    <property type="molecule type" value="Genomic_DNA"/>
</dbReference>
<sequence length="153" mass="16910">MTRAKKLRKSLSLPRFQPMENTPLAVVADYLNSLEVTVAKRLLEEMLVMYFLPRAHYKLGGCSQQQLTNSYLISRRMAESHFGIMALELGLEPSVYSCVSVPLNQAPAPLNDTPGDSQKLSPETPSTVEQAETPHSSLIAGEESVDLMDQLFG</sequence>
<reference evidence="2 3" key="1">
    <citation type="journal article" date="2020" name="ISME J.">
        <title>Comparative genomics reveals insights into cyanobacterial evolution and habitat adaptation.</title>
        <authorList>
            <person name="Chen M.Y."/>
            <person name="Teng W.K."/>
            <person name="Zhao L."/>
            <person name="Hu C.X."/>
            <person name="Zhou Y.K."/>
            <person name="Han B.P."/>
            <person name="Song L.R."/>
            <person name="Shu W.S."/>
        </authorList>
    </citation>
    <scope>NUCLEOTIDE SEQUENCE [LARGE SCALE GENOMIC DNA]</scope>
    <source>
        <strain evidence="2 3">FACHB-838</strain>
    </source>
</reference>